<keyword evidence="8" id="KW-1185">Reference proteome</keyword>
<feature type="region of interest" description="Disordered" evidence="5">
    <location>
        <begin position="1"/>
        <end position="32"/>
    </location>
</feature>
<feature type="compositionally biased region" description="Polar residues" evidence="5">
    <location>
        <begin position="104"/>
        <end position="118"/>
    </location>
</feature>
<feature type="transmembrane region" description="Helical" evidence="6">
    <location>
        <begin position="150"/>
        <end position="172"/>
    </location>
</feature>
<evidence type="ECO:0000256" key="5">
    <source>
        <dbReference type="SAM" id="MobiDB-lite"/>
    </source>
</evidence>
<gene>
    <name evidence="7" type="ORF">L227DRAFT_569930</name>
</gene>
<dbReference type="STRING" id="1328759.A0A5C2SQ75"/>
<keyword evidence="3 6" id="KW-1133">Transmembrane helix</keyword>
<keyword evidence="2 6" id="KW-0812">Transmembrane</keyword>
<comment type="subcellular location">
    <subcellularLocation>
        <location evidence="1">Membrane</location>
        <topology evidence="1">Single-pass membrane protein</topology>
    </subcellularLocation>
</comment>
<feature type="compositionally biased region" description="Low complexity" evidence="5">
    <location>
        <begin position="123"/>
        <end position="147"/>
    </location>
</feature>
<dbReference type="PANTHER" id="PTHR15549">
    <property type="entry name" value="PAIRED IMMUNOGLOBULIN-LIKE TYPE 2 RECEPTOR"/>
    <property type="match status" value="1"/>
</dbReference>
<evidence type="ECO:0000313" key="8">
    <source>
        <dbReference type="Proteomes" id="UP000313359"/>
    </source>
</evidence>
<dbReference type="AlphaFoldDB" id="A0A5C2SQ75"/>
<name>A0A5C2SQ75_9APHY</name>
<evidence type="ECO:0000256" key="3">
    <source>
        <dbReference type="ARBA" id="ARBA00022989"/>
    </source>
</evidence>
<keyword evidence="4 6" id="KW-0472">Membrane</keyword>
<sequence length="272" mass="28645">MPLDGILTAPPPAYTPPTRRQDADSGKESYSRLTQSYSSIWNDCGDRPIEDRVSCFVSDVSNYQDPEDYTTLREPGLPFLVTIQSFLASASASSDASTSLSNSPTPAASVNPSSSPTDTVLMASATATPSSSPKQSSPSSSSSGSSHTGAIVGGVIGGVVFLLLAVAAFLFYRRRTARNARAPSAEFMHMARGDSSSPILSAKHAEGVLTPPSTSHGGDRIPLARQSSIESDDLPPAFTPGSFKDPVYEKVQASAALREEYEARDVEGGYKD</sequence>
<evidence type="ECO:0000313" key="7">
    <source>
        <dbReference type="EMBL" id="RPD66003.1"/>
    </source>
</evidence>
<organism evidence="7 8">
    <name type="scientific">Lentinus tigrinus ALCF2SS1-6</name>
    <dbReference type="NCBI Taxonomy" id="1328759"/>
    <lineage>
        <taxon>Eukaryota</taxon>
        <taxon>Fungi</taxon>
        <taxon>Dikarya</taxon>
        <taxon>Basidiomycota</taxon>
        <taxon>Agaricomycotina</taxon>
        <taxon>Agaricomycetes</taxon>
        <taxon>Polyporales</taxon>
        <taxon>Polyporaceae</taxon>
        <taxon>Lentinus</taxon>
    </lineage>
</organism>
<dbReference type="PANTHER" id="PTHR15549:SF26">
    <property type="entry name" value="AXIAL BUDDING PATTERN PROTEIN 2-RELATED"/>
    <property type="match status" value="1"/>
</dbReference>
<dbReference type="Gene3D" id="1.20.5.510">
    <property type="entry name" value="Single helix bin"/>
    <property type="match status" value="1"/>
</dbReference>
<evidence type="ECO:0000256" key="4">
    <source>
        <dbReference type="ARBA" id="ARBA00023136"/>
    </source>
</evidence>
<dbReference type="EMBL" id="ML122251">
    <property type="protein sequence ID" value="RPD66003.1"/>
    <property type="molecule type" value="Genomic_DNA"/>
</dbReference>
<evidence type="ECO:0000256" key="6">
    <source>
        <dbReference type="SAM" id="Phobius"/>
    </source>
</evidence>
<evidence type="ECO:0000256" key="2">
    <source>
        <dbReference type="ARBA" id="ARBA00022692"/>
    </source>
</evidence>
<dbReference type="GO" id="GO:0071944">
    <property type="term" value="C:cell periphery"/>
    <property type="evidence" value="ECO:0007669"/>
    <property type="project" value="UniProtKB-ARBA"/>
</dbReference>
<dbReference type="OrthoDB" id="2758323at2759"/>
<evidence type="ECO:0000256" key="1">
    <source>
        <dbReference type="ARBA" id="ARBA00004167"/>
    </source>
</evidence>
<dbReference type="InterPro" id="IPR051694">
    <property type="entry name" value="Immunoregulatory_rcpt-like"/>
</dbReference>
<feature type="compositionally biased region" description="Basic and acidic residues" evidence="5">
    <location>
        <begin position="19"/>
        <end position="30"/>
    </location>
</feature>
<dbReference type="GO" id="GO:0016020">
    <property type="term" value="C:membrane"/>
    <property type="evidence" value="ECO:0007669"/>
    <property type="project" value="UniProtKB-SubCell"/>
</dbReference>
<feature type="compositionally biased region" description="Low complexity" evidence="5">
    <location>
        <begin position="94"/>
        <end position="103"/>
    </location>
</feature>
<reference evidence="7" key="1">
    <citation type="journal article" date="2018" name="Genome Biol. Evol.">
        <title>Genomics and development of Lentinus tigrinus, a white-rot wood-decaying mushroom with dimorphic fruiting bodies.</title>
        <authorList>
            <person name="Wu B."/>
            <person name="Xu Z."/>
            <person name="Knudson A."/>
            <person name="Carlson A."/>
            <person name="Chen N."/>
            <person name="Kovaka S."/>
            <person name="LaButti K."/>
            <person name="Lipzen A."/>
            <person name="Pennachio C."/>
            <person name="Riley R."/>
            <person name="Schakwitz W."/>
            <person name="Umezawa K."/>
            <person name="Ohm R.A."/>
            <person name="Grigoriev I.V."/>
            <person name="Nagy L.G."/>
            <person name="Gibbons J."/>
            <person name="Hibbett D."/>
        </authorList>
    </citation>
    <scope>NUCLEOTIDE SEQUENCE [LARGE SCALE GENOMIC DNA]</scope>
    <source>
        <strain evidence="7">ALCF2SS1-6</strain>
    </source>
</reference>
<proteinExistence type="predicted"/>
<protein>
    <recommendedName>
        <fullName evidence="9">Mid2 domain-containing protein</fullName>
    </recommendedName>
</protein>
<dbReference type="Proteomes" id="UP000313359">
    <property type="component" value="Unassembled WGS sequence"/>
</dbReference>
<accession>A0A5C2SQ75</accession>
<evidence type="ECO:0008006" key="9">
    <source>
        <dbReference type="Google" id="ProtNLM"/>
    </source>
</evidence>
<feature type="region of interest" description="Disordered" evidence="5">
    <location>
        <begin position="94"/>
        <end position="147"/>
    </location>
</feature>
<feature type="region of interest" description="Disordered" evidence="5">
    <location>
        <begin position="209"/>
        <end position="243"/>
    </location>
</feature>